<organism evidence="1 2">
    <name type="scientific">Paralvinella palmiformis</name>
    <dbReference type="NCBI Taxonomy" id="53620"/>
    <lineage>
        <taxon>Eukaryota</taxon>
        <taxon>Metazoa</taxon>
        <taxon>Spiralia</taxon>
        <taxon>Lophotrochozoa</taxon>
        <taxon>Annelida</taxon>
        <taxon>Polychaeta</taxon>
        <taxon>Sedentaria</taxon>
        <taxon>Canalipalpata</taxon>
        <taxon>Terebellida</taxon>
        <taxon>Terebelliformia</taxon>
        <taxon>Alvinellidae</taxon>
        <taxon>Paralvinella</taxon>
    </lineage>
</organism>
<dbReference type="EMBL" id="JAODUP010000969">
    <property type="protein sequence ID" value="KAK2142333.1"/>
    <property type="molecule type" value="Genomic_DNA"/>
</dbReference>
<dbReference type="Proteomes" id="UP001208570">
    <property type="component" value="Unassembled WGS sequence"/>
</dbReference>
<accession>A0AAD9IXV3</accession>
<protein>
    <submittedName>
        <fullName evidence="1">Uncharacterized protein</fullName>
    </submittedName>
</protein>
<dbReference type="InterPro" id="IPR011604">
    <property type="entry name" value="PDDEXK-like_dom_sf"/>
</dbReference>
<comment type="caution">
    <text evidence="1">The sequence shown here is derived from an EMBL/GenBank/DDBJ whole genome shotgun (WGS) entry which is preliminary data.</text>
</comment>
<reference evidence="1" key="1">
    <citation type="journal article" date="2023" name="Mol. Biol. Evol.">
        <title>Third-Generation Sequencing Reveals the Adaptive Role of the Epigenome in Three Deep-Sea Polychaetes.</title>
        <authorList>
            <person name="Perez M."/>
            <person name="Aroh O."/>
            <person name="Sun Y."/>
            <person name="Lan Y."/>
            <person name="Juniper S.K."/>
            <person name="Young C.R."/>
            <person name="Angers B."/>
            <person name="Qian P.Y."/>
        </authorList>
    </citation>
    <scope>NUCLEOTIDE SEQUENCE</scope>
    <source>
        <strain evidence="1">P08H-3</strain>
    </source>
</reference>
<name>A0AAD9IXV3_9ANNE</name>
<sequence>TQSLRYQLIMLIVDHLTFPALAGSDRQLHLKVRLHATEFDKMAGVDVVFSCWSKSLANLCDISHDDIKRIVCELTQMTKKAVGKGYKFFWDSYIHNLEVRTTTDGSEHNRNRIREQLMPTLVAHDPSSHLWDMKDNPIPVTCQFGTVPRGCVLSYQAPVVMGTSSTSVTDTPDFIFPDFEPVIMSDATSQFLYRSLQVTPDGSRQFECDTRDQAKCPEWFKLREHRITASNFKAVTQRTMKFEVYDSCRESLEEVSSEDACHGVWDTS</sequence>
<evidence type="ECO:0000313" key="2">
    <source>
        <dbReference type="Proteomes" id="UP001208570"/>
    </source>
</evidence>
<keyword evidence="2" id="KW-1185">Reference proteome</keyword>
<evidence type="ECO:0000313" key="1">
    <source>
        <dbReference type="EMBL" id="KAK2142333.1"/>
    </source>
</evidence>
<gene>
    <name evidence="1" type="ORF">LSH36_969g00043</name>
</gene>
<dbReference type="Gene3D" id="3.90.320.10">
    <property type="match status" value="1"/>
</dbReference>
<feature type="non-terminal residue" evidence="1">
    <location>
        <position position="1"/>
    </location>
</feature>
<proteinExistence type="predicted"/>
<dbReference type="AlphaFoldDB" id="A0AAD9IXV3"/>